<dbReference type="Gene3D" id="1.10.10.10">
    <property type="entry name" value="Winged helix-like DNA-binding domain superfamily/Winged helix DNA-binding domain"/>
    <property type="match status" value="1"/>
</dbReference>
<dbReference type="Proteomes" id="UP001168540">
    <property type="component" value="Unassembled WGS sequence"/>
</dbReference>
<dbReference type="InterPro" id="IPR058163">
    <property type="entry name" value="LysR-type_TF_proteobact-type"/>
</dbReference>
<dbReference type="Gene3D" id="3.40.190.290">
    <property type="match status" value="1"/>
</dbReference>
<keyword evidence="2" id="KW-0805">Transcription regulation</keyword>
<dbReference type="InterPro" id="IPR036388">
    <property type="entry name" value="WH-like_DNA-bd_sf"/>
</dbReference>
<accession>A0ABT7XMH6</accession>
<comment type="caution">
    <text evidence="6">The sequence shown here is derived from an EMBL/GenBank/DDBJ whole genome shotgun (WGS) entry which is preliminary data.</text>
</comment>
<feature type="domain" description="HTH lysR-type" evidence="5">
    <location>
        <begin position="1"/>
        <end position="59"/>
    </location>
</feature>
<evidence type="ECO:0000259" key="5">
    <source>
        <dbReference type="PROSITE" id="PS50931"/>
    </source>
</evidence>
<organism evidence="6 7">
    <name type="scientific">Crenobacter oryzisoli</name>
    <dbReference type="NCBI Taxonomy" id="3056844"/>
    <lineage>
        <taxon>Bacteria</taxon>
        <taxon>Pseudomonadati</taxon>
        <taxon>Pseudomonadota</taxon>
        <taxon>Betaproteobacteria</taxon>
        <taxon>Neisseriales</taxon>
        <taxon>Neisseriaceae</taxon>
        <taxon>Crenobacter</taxon>
    </lineage>
</organism>
<dbReference type="InterPro" id="IPR036390">
    <property type="entry name" value="WH_DNA-bd_sf"/>
</dbReference>
<dbReference type="PANTHER" id="PTHR30537">
    <property type="entry name" value="HTH-TYPE TRANSCRIPTIONAL REGULATOR"/>
    <property type="match status" value="1"/>
</dbReference>
<evidence type="ECO:0000256" key="2">
    <source>
        <dbReference type="ARBA" id="ARBA00023015"/>
    </source>
</evidence>
<dbReference type="InterPro" id="IPR000847">
    <property type="entry name" value="LysR_HTH_N"/>
</dbReference>
<keyword evidence="7" id="KW-1185">Reference proteome</keyword>
<evidence type="ECO:0000313" key="6">
    <source>
        <dbReference type="EMBL" id="MDN0074980.1"/>
    </source>
</evidence>
<sequence length="298" mass="32167">MADLAALRLLLHIADYGSFAGAAAAHGLTPSSVTRQIRQLEAELGAALFHRTTRRVALSEAGQRYLPHARAIVAADDAGRAALATVQQEPAGLLRITAPLLLGNLFVVPALAGFLARYPAIRVELTISDERFDLIERGFDLGIREGPQADSSMRVRRLFRYQRLLCASPAYLAAHGTPAHPTELAGHACLRYRGGTHAEPWQLERAGERLLLDPPARLAANDLQSLYQAALAGCGIARLPLERVRDDLAAGQLIAVLPDWRCGGADGEAVLWAVFPERLQKSARLAALLDWLATHPPA</sequence>
<keyword evidence="3" id="KW-0238">DNA-binding</keyword>
<evidence type="ECO:0000256" key="3">
    <source>
        <dbReference type="ARBA" id="ARBA00023125"/>
    </source>
</evidence>
<comment type="similarity">
    <text evidence="1">Belongs to the LysR transcriptional regulatory family.</text>
</comment>
<reference evidence="6" key="1">
    <citation type="submission" date="2023-06" db="EMBL/GenBank/DDBJ databases">
        <authorList>
            <person name="Zhang S."/>
        </authorList>
    </citation>
    <scope>NUCLEOTIDE SEQUENCE</scope>
    <source>
        <strain evidence="6">SG2303</strain>
    </source>
</reference>
<evidence type="ECO:0000256" key="1">
    <source>
        <dbReference type="ARBA" id="ARBA00009437"/>
    </source>
</evidence>
<dbReference type="PROSITE" id="PS50931">
    <property type="entry name" value="HTH_LYSR"/>
    <property type="match status" value="1"/>
</dbReference>
<proteinExistence type="inferred from homology"/>
<keyword evidence="4" id="KW-0804">Transcription</keyword>
<dbReference type="EMBL" id="JAUEDK010000012">
    <property type="protein sequence ID" value="MDN0074980.1"/>
    <property type="molecule type" value="Genomic_DNA"/>
</dbReference>
<dbReference type="CDD" id="cd08422">
    <property type="entry name" value="PBP2_CrgA_like"/>
    <property type="match status" value="1"/>
</dbReference>
<dbReference type="RefSeq" id="WP_289829570.1">
    <property type="nucleotide sequence ID" value="NZ_JAUEDK010000012.1"/>
</dbReference>
<dbReference type="Pfam" id="PF03466">
    <property type="entry name" value="LysR_substrate"/>
    <property type="match status" value="1"/>
</dbReference>
<dbReference type="SUPFAM" id="SSF46785">
    <property type="entry name" value="Winged helix' DNA-binding domain"/>
    <property type="match status" value="1"/>
</dbReference>
<dbReference type="InterPro" id="IPR005119">
    <property type="entry name" value="LysR_subst-bd"/>
</dbReference>
<protein>
    <submittedName>
        <fullName evidence="6">LysR substrate-binding domain-containing protein</fullName>
    </submittedName>
</protein>
<gene>
    <name evidence="6" type="ORF">QU481_08735</name>
</gene>
<dbReference type="SUPFAM" id="SSF53850">
    <property type="entry name" value="Periplasmic binding protein-like II"/>
    <property type="match status" value="1"/>
</dbReference>
<dbReference type="Pfam" id="PF00126">
    <property type="entry name" value="HTH_1"/>
    <property type="match status" value="1"/>
</dbReference>
<name>A0ABT7XMH6_9NEIS</name>
<evidence type="ECO:0000256" key="4">
    <source>
        <dbReference type="ARBA" id="ARBA00023163"/>
    </source>
</evidence>
<evidence type="ECO:0000313" key="7">
    <source>
        <dbReference type="Proteomes" id="UP001168540"/>
    </source>
</evidence>
<dbReference type="PANTHER" id="PTHR30537:SF5">
    <property type="entry name" value="HTH-TYPE TRANSCRIPTIONAL ACTIVATOR TTDR-RELATED"/>
    <property type="match status" value="1"/>
</dbReference>